<proteinExistence type="predicted"/>
<feature type="compositionally biased region" description="Basic and acidic residues" evidence="1">
    <location>
        <begin position="165"/>
        <end position="182"/>
    </location>
</feature>
<keyword evidence="4" id="KW-1185">Reference proteome</keyword>
<dbReference type="Proteomes" id="UP000242287">
    <property type="component" value="Unassembled WGS sequence"/>
</dbReference>
<sequence>MQLAFISVLTTCFLNLAGAGPVVSRIDSASNGSVILIGMYQLPMRNEMATNLGPKHRWLDNRGKYTLYRRGKLATKLLGKPIPPTEIGKCKDEGGSHYILPASNVCELIPKVELKPPFRNVKVWCFKDPKRVPLFATLTRMDDNTFNFSSKDIIYRVKEKSLLPKKKESPVGGSRDESERWSLETLRPWSADQN</sequence>
<dbReference type="AlphaFoldDB" id="A0A2A9NDS3"/>
<evidence type="ECO:0000313" key="3">
    <source>
        <dbReference type="EMBL" id="PFH48779.1"/>
    </source>
</evidence>
<evidence type="ECO:0000256" key="1">
    <source>
        <dbReference type="SAM" id="MobiDB-lite"/>
    </source>
</evidence>
<feature type="chain" id="PRO_5012744321" evidence="2">
    <location>
        <begin position="20"/>
        <end position="194"/>
    </location>
</feature>
<protein>
    <submittedName>
        <fullName evidence="3">Uncharacterized protein</fullName>
    </submittedName>
</protein>
<name>A0A2A9NDS3_9AGAR</name>
<feature type="region of interest" description="Disordered" evidence="1">
    <location>
        <begin position="165"/>
        <end position="194"/>
    </location>
</feature>
<accession>A0A2A9NDS3</accession>
<dbReference type="EMBL" id="KZ302051">
    <property type="protein sequence ID" value="PFH48779.1"/>
    <property type="molecule type" value="Genomic_DNA"/>
</dbReference>
<feature type="signal peptide" evidence="2">
    <location>
        <begin position="1"/>
        <end position="19"/>
    </location>
</feature>
<organism evidence="3 4">
    <name type="scientific">Amanita thiersii Skay4041</name>
    <dbReference type="NCBI Taxonomy" id="703135"/>
    <lineage>
        <taxon>Eukaryota</taxon>
        <taxon>Fungi</taxon>
        <taxon>Dikarya</taxon>
        <taxon>Basidiomycota</taxon>
        <taxon>Agaricomycotina</taxon>
        <taxon>Agaricomycetes</taxon>
        <taxon>Agaricomycetidae</taxon>
        <taxon>Agaricales</taxon>
        <taxon>Pluteineae</taxon>
        <taxon>Amanitaceae</taxon>
        <taxon>Amanita</taxon>
    </lineage>
</organism>
<keyword evidence="2" id="KW-0732">Signal</keyword>
<gene>
    <name evidence="3" type="ORF">AMATHDRAFT_5519</name>
</gene>
<evidence type="ECO:0000313" key="4">
    <source>
        <dbReference type="Proteomes" id="UP000242287"/>
    </source>
</evidence>
<reference evidence="3 4" key="1">
    <citation type="submission" date="2014-02" db="EMBL/GenBank/DDBJ databases">
        <title>Transposable element dynamics among asymbiotic and ectomycorrhizal Amanita fungi.</title>
        <authorList>
            <consortium name="DOE Joint Genome Institute"/>
            <person name="Hess J."/>
            <person name="Skrede I."/>
            <person name="Wolfe B."/>
            <person name="LaButti K."/>
            <person name="Ohm R.A."/>
            <person name="Grigoriev I.V."/>
            <person name="Pringle A."/>
        </authorList>
    </citation>
    <scope>NUCLEOTIDE SEQUENCE [LARGE SCALE GENOMIC DNA]</scope>
    <source>
        <strain evidence="3 4">SKay4041</strain>
    </source>
</reference>
<evidence type="ECO:0000256" key="2">
    <source>
        <dbReference type="SAM" id="SignalP"/>
    </source>
</evidence>